<feature type="compositionally biased region" description="Polar residues" evidence="1">
    <location>
        <begin position="286"/>
        <end position="298"/>
    </location>
</feature>
<keyword evidence="2" id="KW-0812">Transmembrane</keyword>
<reference evidence="3 4" key="1">
    <citation type="submission" date="2020-07" db="EMBL/GenBank/DDBJ databases">
        <title>Gai3-2, isolated from salt lake.</title>
        <authorList>
            <person name="Cui H."/>
            <person name="Shi X."/>
        </authorList>
    </citation>
    <scope>NUCLEOTIDE SEQUENCE [LARGE SCALE GENOMIC DNA]</scope>
    <source>
        <strain evidence="3 4">Gai3-2</strain>
        <plasmid evidence="3 4">unnamed2</plasmid>
    </source>
</reference>
<evidence type="ECO:0000256" key="1">
    <source>
        <dbReference type="SAM" id="MobiDB-lite"/>
    </source>
</evidence>
<keyword evidence="2" id="KW-1133">Transmembrane helix</keyword>
<dbReference type="GeneID" id="56031131"/>
<evidence type="ECO:0000256" key="2">
    <source>
        <dbReference type="SAM" id="Phobius"/>
    </source>
</evidence>
<dbReference type="OrthoDB" id="238714at2157"/>
<dbReference type="Proteomes" id="UP000509750">
    <property type="component" value="Plasmid unnamed2"/>
</dbReference>
<organism evidence="3 4">
    <name type="scientific">Halorarum halophilum</name>
    <dbReference type="NCBI Taxonomy" id="2743090"/>
    <lineage>
        <taxon>Archaea</taxon>
        <taxon>Methanobacteriati</taxon>
        <taxon>Methanobacteriota</taxon>
        <taxon>Stenosarchaea group</taxon>
        <taxon>Halobacteria</taxon>
        <taxon>Halobacteriales</taxon>
        <taxon>Haloferacaceae</taxon>
        <taxon>Halorarum</taxon>
    </lineage>
</organism>
<evidence type="ECO:0000313" key="4">
    <source>
        <dbReference type="Proteomes" id="UP000509750"/>
    </source>
</evidence>
<protein>
    <submittedName>
        <fullName evidence="3">Uncharacterized protein</fullName>
    </submittedName>
</protein>
<dbReference type="AlphaFoldDB" id="A0A7D5KW50"/>
<keyword evidence="4" id="KW-1185">Reference proteome</keyword>
<dbReference type="RefSeq" id="WP_179171434.1">
    <property type="nucleotide sequence ID" value="NZ_CP058531.1"/>
</dbReference>
<sequence>MADMTVLDRDPSSSRDHAAVERAQMFLIGGLALALVLVALVLVLNSAIYTENLATRGSGGAGVDATLQVRADVQQGMSDIVEQSNRDHAAYMDQLTAIQAGIPALESLFMRYDASDGRWIRLQYVAGSDEPGMRIHQDTVADFQADADGDSIDDPTWTLVEQTPAVRNFQVTITNRTALVGTETDAFRIVFDQDATTTGDEWTLLLYNDSGATVVAVDGPEGSLGECHDTTGTGTTVDVTAATVDGERCPALEFLEDIPADFDLRYEHGGNATGTYEVTGKEGESTSRPSSPYLTGNPVANDSVYGVTVHLYTRSSDITYETDVRVAPGEQDA</sequence>
<gene>
    <name evidence="3" type="ORF">HUG10_19820</name>
</gene>
<name>A0A7D5KW50_9EURY</name>
<geneLocation type="plasmid" evidence="3 4">
    <name>unnamed2</name>
</geneLocation>
<dbReference type="EMBL" id="CP058531">
    <property type="protein sequence ID" value="QLG29860.1"/>
    <property type="molecule type" value="Genomic_DNA"/>
</dbReference>
<accession>A0A7D5KW50</accession>
<feature type="region of interest" description="Disordered" evidence="1">
    <location>
        <begin position="275"/>
        <end position="298"/>
    </location>
</feature>
<proteinExistence type="predicted"/>
<feature type="transmembrane region" description="Helical" evidence="2">
    <location>
        <begin position="25"/>
        <end position="48"/>
    </location>
</feature>
<keyword evidence="3" id="KW-0614">Plasmid</keyword>
<dbReference type="KEGG" id="halg:HUG10_19820"/>
<keyword evidence="2" id="KW-0472">Membrane</keyword>
<evidence type="ECO:0000313" key="3">
    <source>
        <dbReference type="EMBL" id="QLG29860.1"/>
    </source>
</evidence>